<dbReference type="GO" id="GO:0032259">
    <property type="term" value="P:methylation"/>
    <property type="evidence" value="ECO:0007669"/>
    <property type="project" value="UniProtKB-KW"/>
</dbReference>
<name>A0ABU9W3J9_9MICO</name>
<dbReference type="GO" id="GO:0008168">
    <property type="term" value="F:methyltransferase activity"/>
    <property type="evidence" value="ECO:0007669"/>
    <property type="project" value="UniProtKB-KW"/>
</dbReference>
<comment type="caution">
    <text evidence="1">The sequence shown here is derived from an EMBL/GenBank/DDBJ whole genome shotgun (WGS) entry which is preliminary data.</text>
</comment>
<dbReference type="InterPro" id="IPR029063">
    <property type="entry name" value="SAM-dependent_MTases_sf"/>
</dbReference>
<dbReference type="PANTHER" id="PTHR43861">
    <property type="entry name" value="TRANS-ACONITATE 2-METHYLTRANSFERASE-RELATED"/>
    <property type="match status" value="1"/>
</dbReference>
<evidence type="ECO:0000313" key="2">
    <source>
        <dbReference type="Proteomes" id="UP001425155"/>
    </source>
</evidence>
<keyword evidence="2" id="KW-1185">Reference proteome</keyword>
<proteinExistence type="predicted"/>
<dbReference type="Proteomes" id="UP001425155">
    <property type="component" value="Unassembled WGS sequence"/>
</dbReference>
<protein>
    <submittedName>
        <fullName evidence="1">Methyltransferase domain-containing protein</fullName>
    </submittedName>
</protein>
<dbReference type="RefSeq" id="WP_342113008.1">
    <property type="nucleotide sequence ID" value="NZ_JBCAUN010000001.1"/>
</dbReference>
<dbReference type="EMBL" id="JBCLVG010000001">
    <property type="protein sequence ID" value="MEN1946573.1"/>
    <property type="molecule type" value="Genomic_DNA"/>
</dbReference>
<evidence type="ECO:0000313" key="1">
    <source>
        <dbReference type="EMBL" id="MEN1946573.1"/>
    </source>
</evidence>
<reference evidence="1 2" key="1">
    <citation type="submission" date="2024-03" db="EMBL/GenBank/DDBJ databases">
        <title>YIM 134122 draft genome.</title>
        <authorList>
            <person name="Zuo S."/>
            <person name="Xiong L."/>
        </authorList>
    </citation>
    <scope>NUCLEOTIDE SEQUENCE [LARGE SCALE GENOMIC DNA]</scope>
    <source>
        <strain evidence="1 2">YIM 134122</strain>
    </source>
</reference>
<organism evidence="1 2">
    <name type="scientific">Leifsonia stereocauli</name>
    <dbReference type="NCBI Taxonomy" id="3134136"/>
    <lineage>
        <taxon>Bacteria</taxon>
        <taxon>Bacillati</taxon>
        <taxon>Actinomycetota</taxon>
        <taxon>Actinomycetes</taxon>
        <taxon>Micrococcales</taxon>
        <taxon>Microbacteriaceae</taxon>
        <taxon>Leifsonia</taxon>
    </lineage>
</organism>
<keyword evidence="1" id="KW-0489">Methyltransferase</keyword>
<sequence length="253" mass="27296">MTQSNAPAVPASALPPLAPRALLRWRVVRRVMKALAPATIVEVGIGEGAMGARLATLADYRGVEPDPISCARAREVIEPLGGRVANGFLDDVDPGPAPDVICAFEVLEHIDDHRAALADWVAHLPSGAHLVLSVPAFAKRFGPSDVRSGHFRRYDPPMLRTLMEEEGLVGVEVIVYAWPLGYALEAVRNRRDERKLANTEYSITELTAASGRTGQPRSRVLGTAILIGTSPFMLLQRFAKGRGTGLVAIGRRP</sequence>
<keyword evidence="1" id="KW-0808">Transferase</keyword>
<dbReference type="Pfam" id="PF13489">
    <property type="entry name" value="Methyltransf_23"/>
    <property type="match status" value="1"/>
</dbReference>
<accession>A0ABU9W3J9</accession>
<gene>
    <name evidence="1" type="ORF">WJX64_08450</name>
</gene>
<dbReference type="Gene3D" id="3.40.50.150">
    <property type="entry name" value="Vaccinia Virus protein VP39"/>
    <property type="match status" value="1"/>
</dbReference>
<dbReference type="CDD" id="cd02440">
    <property type="entry name" value="AdoMet_MTases"/>
    <property type="match status" value="1"/>
</dbReference>
<dbReference type="SUPFAM" id="SSF53335">
    <property type="entry name" value="S-adenosyl-L-methionine-dependent methyltransferases"/>
    <property type="match status" value="1"/>
</dbReference>